<feature type="region of interest" description="Disordered" evidence="1">
    <location>
        <begin position="46"/>
        <end position="81"/>
    </location>
</feature>
<feature type="non-terminal residue" evidence="2">
    <location>
        <position position="1"/>
    </location>
</feature>
<evidence type="ECO:0000313" key="3">
    <source>
        <dbReference type="Proteomes" id="UP000887013"/>
    </source>
</evidence>
<proteinExistence type="predicted"/>
<gene>
    <name evidence="2" type="ORF">NPIL_279591</name>
</gene>
<evidence type="ECO:0000256" key="1">
    <source>
        <dbReference type="SAM" id="MobiDB-lite"/>
    </source>
</evidence>
<dbReference type="AlphaFoldDB" id="A0A8X6UDU1"/>
<protein>
    <submittedName>
        <fullName evidence="2">Uncharacterized protein</fullName>
    </submittedName>
</protein>
<sequence length="130" mass="14984">MAGHVPWTLLAGGVIWRTPANAKPKHGQVDHRMFFCRKEENWCRRSEKESWGQRKPKYPVTSLRLPEKPKSIKSSDSSANLSESVKSLLKKLEHPTEEMSVEILMKILVMMSEKLLGMKAEMVLMKMFLD</sequence>
<keyword evidence="3" id="KW-1185">Reference proteome</keyword>
<dbReference type="Proteomes" id="UP000887013">
    <property type="component" value="Unassembled WGS sequence"/>
</dbReference>
<name>A0A8X6UDU1_NEPPI</name>
<accession>A0A8X6UDU1</accession>
<organism evidence="2 3">
    <name type="scientific">Nephila pilipes</name>
    <name type="common">Giant wood spider</name>
    <name type="synonym">Nephila maculata</name>
    <dbReference type="NCBI Taxonomy" id="299642"/>
    <lineage>
        <taxon>Eukaryota</taxon>
        <taxon>Metazoa</taxon>
        <taxon>Ecdysozoa</taxon>
        <taxon>Arthropoda</taxon>
        <taxon>Chelicerata</taxon>
        <taxon>Arachnida</taxon>
        <taxon>Araneae</taxon>
        <taxon>Araneomorphae</taxon>
        <taxon>Entelegynae</taxon>
        <taxon>Araneoidea</taxon>
        <taxon>Nephilidae</taxon>
        <taxon>Nephila</taxon>
    </lineage>
</organism>
<dbReference type="EMBL" id="BMAW01123694">
    <property type="protein sequence ID" value="GFU04461.1"/>
    <property type="molecule type" value="Genomic_DNA"/>
</dbReference>
<comment type="caution">
    <text evidence="2">The sequence shown here is derived from an EMBL/GenBank/DDBJ whole genome shotgun (WGS) entry which is preliminary data.</text>
</comment>
<reference evidence="2" key="1">
    <citation type="submission" date="2020-08" db="EMBL/GenBank/DDBJ databases">
        <title>Multicomponent nature underlies the extraordinary mechanical properties of spider dragline silk.</title>
        <authorList>
            <person name="Kono N."/>
            <person name="Nakamura H."/>
            <person name="Mori M."/>
            <person name="Yoshida Y."/>
            <person name="Ohtoshi R."/>
            <person name="Malay A.D."/>
            <person name="Moran D.A.P."/>
            <person name="Tomita M."/>
            <person name="Numata K."/>
            <person name="Arakawa K."/>
        </authorList>
    </citation>
    <scope>NUCLEOTIDE SEQUENCE</scope>
</reference>
<evidence type="ECO:0000313" key="2">
    <source>
        <dbReference type="EMBL" id="GFU04461.1"/>
    </source>
</evidence>